<sequence length="673" mass="74285">MKTYDTDYLRNVCLVGHGGAGKTSLGETILFNSGAITRIGKVSEGNTVSDFLPEEVKHQVSISTSLMPFEWGRVKVNLLDSPGYLDFLGEVKSGLRVAECGVLVLCGVAGLEVQAEIAWGFMEEQKLPKIIFVNKLDRKNANFGKVLDQLKDAYPEARMVPLQLPLGQESSFNGVIDILENKAYVNEDNESGKYSTMEVPEKYKEEVELLREQLAEAVAEADDDILMKYLEGETLSEADLQTALRKALKQNLMMPVLCGSAVKNIGITRMMDFLVDYAPAPEVHEQDVALVFKTLADSYVGKMSFFRVYGGEFKAETWVLNSTNGSEEKIGQPLFLRGKNQEPVASVSAGDIAVIAKLQEVKTGDTLCNKEYPVQLEGIDFPVPTLSVAIGPKTKGDEDRLGGALTRLIEEDPTLTLHKNTETKELILTGMGEMQLEILQEKLARKFGVDVTTKVPRVPYRETIRKAVKVEGKHKKQTGGHGQYGHVWINLEPYSDSDFEFAESIFGGAVPKQYIPAVEKGIREAMTEGAMVGYPVTDIKVTLCDGSYHAVDSSEMAFKLAAILAFRKGVELAMPTLLEPIVELEVKVPEAFMGDVIADLNGKRGRVLGMDASGKFTTIHAHVPQAEMMRYAIDLRSLTQGRGSFTMKFLRYEEVPRKLSETLVNQLKASNNQ</sequence>
<dbReference type="OrthoDB" id="9804431at2"/>
<organism evidence="4 5">
    <name type="scientific">Desulfosporosinus orientis (strain ATCC 19365 / DSM 765 / NCIMB 8382 / VKM B-1628 / Singapore I)</name>
    <name type="common">Desulfotomaculum orientis</name>
    <dbReference type="NCBI Taxonomy" id="768706"/>
    <lineage>
        <taxon>Bacteria</taxon>
        <taxon>Bacillati</taxon>
        <taxon>Bacillota</taxon>
        <taxon>Clostridia</taxon>
        <taxon>Eubacteriales</taxon>
        <taxon>Desulfitobacteriaceae</taxon>
        <taxon>Desulfosporosinus</taxon>
    </lineage>
</organism>
<dbReference type="InterPro" id="IPR000795">
    <property type="entry name" value="T_Tr_GTP-bd_dom"/>
</dbReference>
<reference evidence="4 5" key="2">
    <citation type="journal article" date="2012" name="J. Bacteriol.">
        <title>Complete genome sequences of Desulfosporosinus orientis DSM765T, Desulfosporosinus youngiae DSM17734T, Desulfosporosinus meridiei DSM13257T, and Desulfosporosinus acidiphilus DSM22704T.</title>
        <authorList>
            <person name="Pester M."/>
            <person name="Brambilla E."/>
            <person name="Alazard D."/>
            <person name="Rattei T."/>
            <person name="Weinmaier T."/>
            <person name="Han J."/>
            <person name="Lucas S."/>
            <person name="Lapidus A."/>
            <person name="Cheng J.F."/>
            <person name="Goodwin L."/>
            <person name="Pitluck S."/>
            <person name="Peters L."/>
            <person name="Ovchinnikova G."/>
            <person name="Teshima H."/>
            <person name="Detter J.C."/>
            <person name="Han C.S."/>
            <person name="Tapia R."/>
            <person name="Land M.L."/>
            <person name="Hauser L."/>
            <person name="Kyrpides N.C."/>
            <person name="Ivanova N.N."/>
            <person name="Pagani I."/>
            <person name="Huntmann M."/>
            <person name="Wei C.L."/>
            <person name="Davenport K.W."/>
            <person name="Daligault H."/>
            <person name="Chain P.S."/>
            <person name="Chen A."/>
            <person name="Mavromatis K."/>
            <person name="Markowitz V."/>
            <person name="Szeto E."/>
            <person name="Mikhailova N."/>
            <person name="Pati A."/>
            <person name="Wagner M."/>
            <person name="Woyke T."/>
            <person name="Ollivier B."/>
            <person name="Klenk H.P."/>
            <person name="Spring S."/>
            <person name="Loy A."/>
        </authorList>
    </citation>
    <scope>NUCLEOTIDE SEQUENCE [LARGE SCALE GENOMIC DNA]</scope>
    <source>
        <strain evidence="5">ATCC 19365 / DSM 765 / NCIMB 8382 / VKM B-1628</strain>
    </source>
</reference>
<dbReference type="InterPro" id="IPR014721">
    <property type="entry name" value="Ribsml_uS5_D2-typ_fold_subgr"/>
</dbReference>
<dbReference type="FunFam" id="3.30.230.10:FF:000003">
    <property type="entry name" value="Elongation factor G"/>
    <property type="match status" value="1"/>
</dbReference>
<accession>G7WDS2</accession>
<dbReference type="SUPFAM" id="SSF54211">
    <property type="entry name" value="Ribosomal protein S5 domain 2-like"/>
    <property type="match status" value="1"/>
</dbReference>
<dbReference type="NCBIfam" id="NF009891">
    <property type="entry name" value="PRK13351.1-1"/>
    <property type="match status" value="1"/>
</dbReference>
<dbReference type="InterPro" id="IPR009022">
    <property type="entry name" value="EFG_III"/>
</dbReference>
<dbReference type="InterPro" id="IPR027417">
    <property type="entry name" value="P-loop_NTPase"/>
</dbReference>
<reference evidence="5" key="1">
    <citation type="submission" date="2011-11" db="EMBL/GenBank/DDBJ databases">
        <title>Complete sequence of Desulfosporosinus orientis DSM 765.</title>
        <authorList>
            <person name="Lucas S."/>
            <person name="Han J."/>
            <person name="Lapidus A."/>
            <person name="Cheng J.-F."/>
            <person name="Goodwin L."/>
            <person name="Pitluck S."/>
            <person name="Peters L."/>
            <person name="Ovchinnikova G."/>
            <person name="Teshima H."/>
            <person name="Detter J.C."/>
            <person name="Han C."/>
            <person name="Tapia R."/>
            <person name="Land M."/>
            <person name="Hauser L."/>
            <person name="Kyrpides N."/>
            <person name="Ivanova N."/>
            <person name="Pagani I."/>
            <person name="Pester M."/>
            <person name="Spring S."/>
            <person name="Ollivier B."/>
            <person name="Rattei T."/>
            <person name="Klenk H.-P."/>
            <person name="Wagner M."/>
            <person name="Loy A."/>
            <person name="Woyke T."/>
        </authorList>
    </citation>
    <scope>NUCLEOTIDE SEQUENCE [LARGE SCALE GENOMIC DNA]</scope>
    <source>
        <strain evidence="5">ATCC 19365 / DSM 765 / NCIMB 8382 / VKM B-1628</strain>
    </source>
</reference>
<keyword evidence="2" id="KW-0342">GTP-binding</keyword>
<dbReference type="PROSITE" id="PS51722">
    <property type="entry name" value="G_TR_2"/>
    <property type="match status" value="1"/>
</dbReference>
<dbReference type="Pfam" id="PF22042">
    <property type="entry name" value="EF-G_D2"/>
    <property type="match status" value="1"/>
</dbReference>
<dbReference type="InterPro" id="IPR009000">
    <property type="entry name" value="Transl_B-barrel_sf"/>
</dbReference>
<dbReference type="NCBIfam" id="TIGR00231">
    <property type="entry name" value="small_GTP"/>
    <property type="match status" value="1"/>
</dbReference>
<dbReference type="CDD" id="cd01434">
    <property type="entry name" value="EFG_mtEFG1_IV"/>
    <property type="match status" value="1"/>
</dbReference>
<dbReference type="InterPro" id="IPR047872">
    <property type="entry name" value="EFG_IV"/>
</dbReference>
<dbReference type="PANTHER" id="PTHR43261">
    <property type="entry name" value="TRANSLATION ELONGATION FACTOR G-RELATED"/>
    <property type="match status" value="1"/>
</dbReference>
<dbReference type="EMBL" id="CP003108">
    <property type="protein sequence ID" value="AET68829.1"/>
    <property type="molecule type" value="Genomic_DNA"/>
</dbReference>
<dbReference type="InterPro" id="IPR053905">
    <property type="entry name" value="EF-G-like_DII"/>
</dbReference>
<dbReference type="Pfam" id="PF00679">
    <property type="entry name" value="EFG_C"/>
    <property type="match status" value="1"/>
</dbReference>
<name>G7WDS2_DESOD</name>
<dbReference type="Pfam" id="PF14492">
    <property type="entry name" value="EFG_III"/>
    <property type="match status" value="1"/>
</dbReference>
<dbReference type="NCBIfam" id="NF009379">
    <property type="entry name" value="PRK12740.1-3"/>
    <property type="match status" value="1"/>
</dbReference>
<protein>
    <submittedName>
        <fullName evidence="4">Small GTP-binding protein domain protein</fullName>
    </submittedName>
</protein>
<dbReference type="GO" id="GO:0032790">
    <property type="term" value="P:ribosome disassembly"/>
    <property type="evidence" value="ECO:0007669"/>
    <property type="project" value="TreeGrafter"/>
</dbReference>
<dbReference type="GO" id="GO:0003924">
    <property type="term" value="F:GTPase activity"/>
    <property type="evidence" value="ECO:0007669"/>
    <property type="project" value="InterPro"/>
</dbReference>
<evidence type="ECO:0000259" key="3">
    <source>
        <dbReference type="PROSITE" id="PS51722"/>
    </source>
</evidence>
<dbReference type="Gene3D" id="3.40.50.300">
    <property type="entry name" value="P-loop containing nucleotide triphosphate hydrolases"/>
    <property type="match status" value="1"/>
</dbReference>
<gene>
    <name evidence="4" type="ordered locus">Desor_3331</name>
</gene>
<dbReference type="GO" id="GO:0005525">
    <property type="term" value="F:GTP binding"/>
    <property type="evidence" value="ECO:0007669"/>
    <property type="project" value="UniProtKB-KW"/>
</dbReference>
<feature type="domain" description="Tr-type G" evidence="3">
    <location>
        <begin position="7"/>
        <end position="282"/>
    </location>
</feature>
<dbReference type="SUPFAM" id="SSF50447">
    <property type="entry name" value="Translation proteins"/>
    <property type="match status" value="1"/>
</dbReference>
<dbReference type="SUPFAM" id="SSF54980">
    <property type="entry name" value="EF-G C-terminal domain-like"/>
    <property type="match status" value="2"/>
</dbReference>
<dbReference type="CDD" id="cd04088">
    <property type="entry name" value="EFG_mtEFG_II"/>
    <property type="match status" value="1"/>
</dbReference>
<evidence type="ECO:0000313" key="5">
    <source>
        <dbReference type="Proteomes" id="UP000006346"/>
    </source>
</evidence>
<dbReference type="CDD" id="cd03713">
    <property type="entry name" value="EFG_mtEFG_C"/>
    <property type="match status" value="1"/>
</dbReference>
<keyword evidence="5" id="KW-1185">Reference proteome</keyword>
<dbReference type="eggNOG" id="COG0480">
    <property type="taxonomic scope" value="Bacteria"/>
</dbReference>
<keyword evidence="1" id="KW-0547">Nucleotide-binding</keyword>
<dbReference type="NCBIfam" id="NF009381">
    <property type="entry name" value="PRK12740.1-5"/>
    <property type="match status" value="1"/>
</dbReference>
<dbReference type="Gene3D" id="3.30.230.10">
    <property type="match status" value="1"/>
</dbReference>
<dbReference type="PATRIC" id="fig|768706.3.peg.3357"/>
<dbReference type="Proteomes" id="UP000006346">
    <property type="component" value="Chromosome"/>
</dbReference>
<dbReference type="KEGG" id="dor:Desor_3331"/>
<dbReference type="InterPro" id="IPR005517">
    <property type="entry name" value="Transl_elong_EFG/EF2_IV"/>
</dbReference>
<dbReference type="InterPro" id="IPR020568">
    <property type="entry name" value="Ribosomal_Su5_D2-typ_SF"/>
</dbReference>
<dbReference type="InterPro" id="IPR041095">
    <property type="entry name" value="EFG_II"/>
</dbReference>
<dbReference type="SUPFAM" id="SSF52540">
    <property type="entry name" value="P-loop containing nucleoside triphosphate hydrolases"/>
    <property type="match status" value="1"/>
</dbReference>
<dbReference type="FunFam" id="3.30.70.240:FF:000001">
    <property type="entry name" value="Elongation factor G"/>
    <property type="match status" value="1"/>
</dbReference>
<dbReference type="PANTHER" id="PTHR43261:SF6">
    <property type="entry name" value="ELONGATION FACTOR G-LIKE PROTEIN"/>
    <property type="match status" value="1"/>
</dbReference>
<dbReference type="InterPro" id="IPR005225">
    <property type="entry name" value="Small_GTP-bd"/>
</dbReference>
<proteinExistence type="predicted"/>
<dbReference type="AlphaFoldDB" id="G7WDS2"/>
<dbReference type="STRING" id="768706.Desor_3331"/>
<dbReference type="Pfam" id="PF00009">
    <property type="entry name" value="GTP_EFTU"/>
    <property type="match status" value="1"/>
</dbReference>
<evidence type="ECO:0000313" key="4">
    <source>
        <dbReference type="EMBL" id="AET68829.1"/>
    </source>
</evidence>
<dbReference type="CDD" id="cd16262">
    <property type="entry name" value="EFG_III"/>
    <property type="match status" value="1"/>
</dbReference>
<evidence type="ECO:0000256" key="1">
    <source>
        <dbReference type="ARBA" id="ARBA00022741"/>
    </source>
</evidence>
<dbReference type="InterPro" id="IPR035649">
    <property type="entry name" value="EFG_V"/>
</dbReference>
<dbReference type="InterPro" id="IPR035647">
    <property type="entry name" value="EFG_III/V"/>
</dbReference>
<dbReference type="Gene3D" id="2.40.30.10">
    <property type="entry name" value="Translation factors"/>
    <property type="match status" value="1"/>
</dbReference>
<dbReference type="PRINTS" id="PR00315">
    <property type="entry name" value="ELONGATNFCT"/>
</dbReference>
<dbReference type="Gene3D" id="3.30.70.870">
    <property type="entry name" value="Elongation Factor G (Translational Gtpase), domain 3"/>
    <property type="match status" value="1"/>
</dbReference>
<dbReference type="GO" id="GO:0003746">
    <property type="term" value="F:translation elongation factor activity"/>
    <property type="evidence" value="ECO:0007669"/>
    <property type="project" value="InterPro"/>
</dbReference>
<dbReference type="RefSeq" id="WP_014185637.1">
    <property type="nucleotide sequence ID" value="NC_016584.1"/>
</dbReference>
<dbReference type="InterPro" id="IPR000640">
    <property type="entry name" value="EFG_V-like"/>
</dbReference>
<dbReference type="HOGENOM" id="CLU_002794_4_1_9"/>
<dbReference type="SMART" id="SM00889">
    <property type="entry name" value="EFG_IV"/>
    <property type="match status" value="1"/>
</dbReference>
<evidence type="ECO:0000256" key="2">
    <source>
        <dbReference type="ARBA" id="ARBA00023134"/>
    </source>
</evidence>
<dbReference type="SMART" id="SM00838">
    <property type="entry name" value="EFG_C"/>
    <property type="match status" value="1"/>
</dbReference>
<dbReference type="CDD" id="cd04170">
    <property type="entry name" value="EF-G_bact"/>
    <property type="match status" value="1"/>
</dbReference>
<dbReference type="Pfam" id="PF03764">
    <property type="entry name" value="EFG_IV"/>
    <property type="match status" value="1"/>
</dbReference>
<dbReference type="Gene3D" id="3.30.70.240">
    <property type="match status" value="1"/>
</dbReference>